<dbReference type="GO" id="GO:0009055">
    <property type="term" value="F:electron transfer activity"/>
    <property type="evidence" value="ECO:0007669"/>
    <property type="project" value="InterPro"/>
</dbReference>
<evidence type="ECO:0000256" key="3">
    <source>
        <dbReference type="ARBA" id="ARBA00023004"/>
    </source>
</evidence>
<name>A0A9X2KCX7_9HYPH</name>
<evidence type="ECO:0000256" key="1">
    <source>
        <dbReference type="ARBA" id="ARBA00022617"/>
    </source>
</evidence>
<keyword evidence="2 4" id="KW-0479">Metal-binding</keyword>
<dbReference type="SUPFAM" id="SSF46626">
    <property type="entry name" value="Cytochrome c"/>
    <property type="match status" value="1"/>
</dbReference>
<feature type="compositionally biased region" description="Basic residues" evidence="5">
    <location>
        <begin position="95"/>
        <end position="106"/>
    </location>
</feature>
<dbReference type="GO" id="GO:0046872">
    <property type="term" value="F:metal ion binding"/>
    <property type="evidence" value="ECO:0007669"/>
    <property type="project" value="UniProtKB-KW"/>
</dbReference>
<reference evidence="7" key="1">
    <citation type="submission" date="2022-03" db="EMBL/GenBank/DDBJ databases">
        <title>Aurantimonas Liuensis sp. Nov., isolated from the hadal seawater of the Mariana Trench.</title>
        <authorList>
            <person name="Liu R."/>
        </authorList>
    </citation>
    <scope>NUCLEOTIDE SEQUENCE</scope>
    <source>
        <strain evidence="7">LRZ36</strain>
    </source>
</reference>
<dbReference type="PROSITE" id="PS51007">
    <property type="entry name" value="CYTC"/>
    <property type="match status" value="1"/>
</dbReference>
<dbReference type="EMBL" id="JALHBS010000008">
    <property type="protein sequence ID" value="MCP3053843.1"/>
    <property type="molecule type" value="Genomic_DNA"/>
</dbReference>
<dbReference type="GO" id="GO:0020037">
    <property type="term" value="F:heme binding"/>
    <property type="evidence" value="ECO:0007669"/>
    <property type="project" value="InterPro"/>
</dbReference>
<proteinExistence type="predicted"/>
<evidence type="ECO:0000313" key="7">
    <source>
        <dbReference type="EMBL" id="MCP3053843.1"/>
    </source>
</evidence>
<protein>
    <submittedName>
        <fullName evidence="7">Cytochrome c</fullName>
    </submittedName>
</protein>
<dbReference type="Proteomes" id="UP001155220">
    <property type="component" value="Unassembled WGS sequence"/>
</dbReference>
<evidence type="ECO:0000259" key="6">
    <source>
        <dbReference type="PROSITE" id="PS51007"/>
    </source>
</evidence>
<dbReference type="RefSeq" id="WP_253962736.1">
    <property type="nucleotide sequence ID" value="NZ_JALHBS010000008.1"/>
</dbReference>
<keyword evidence="8" id="KW-1185">Reference proteome</keyword>
<dbReference type="InterPro" id="IPR009056">
    <property type="entry name" value="Cyt_c-like_dom"/>
</dbReference>
<feature type="region of interest" description="Disordered" evidence="5">
    <location>
        <begin position="78"/>
        <end position="112"/>
    </location>
</feature>
<keyword evidence="3 4" id="KW-0408">Iron</keyword>
<dbReference type="Gene3D" id="1.10.760.10">
    <property type="entry name" value="Cytochrome c-like domain"/>
    <property type="match status" value="1"/>
</dbReference>
<evidence type="ECO:0000256" key="4">
    <source>
        <dbReference type="PROSITE-ProRule" id="PRU00433"/>
    </source>
</evidence>
<keyword evidence="1 4" id="KW-0349">Heme</keyword>
<dbReference type="InterPro" id="IPR036909">
    <property type="entry name" value="Cyt_c-like_dom_sf"/>
</dbReference>
<feature type="domain" description="Cytochrome c" evidence="6">
    <location>
        <begin position="56"/>
        <end position="130"/>
    </location>
</feature>
<organism evidence="7 8">
    <name type="scientific">Aurantimonas marianensis</name>
    <dbReference type="NCBI Taxonomy" id="2920428"/>
    <lineage>
        <taxon>Bacteria</taxon>
        <taxon>Pseudomonadati</taxon>
        <taxon>Pseudomonadota</taxon>
        <taxon>Alphaproteobacteria</taxon>
        <taxon>Hyphomicrobiales</taxon>
        <taxon>Aurantimonadaceae</taxon>
        <taxon>Aurantimonas</taxon>
    </lineage>
</organism>
<evidence type="ECO:0000256" key="2">
    <source>
        <dbReference type="ARBA" id="ARBA00022723"/>
    </source>
</evidence>
<dbReference type="AlphaFoldDB" id="A0A9X2KCX7"/>
<dbReference type="Pfam" id="PF00034">
    <property type="entry name" value="Cytochrom_C"/>
    <property type="match status" value="1"/>
</dbReference>
<evidence type="ECO:0000256" key="5">
    <source>
        <dbReference type="SAM" id="MobiDB-lite"/>
    </source>
</evidence>
<sequence length="130" mass="14267">MRHKKLNQNYDAASAKSTGCSGHWGCCRRIHSRRWKVLAPSSPDTTIEITVPKLSPIAIAGKTAFDANCALCHGRDPAGTDKGPPLVHDIYNPRPPRRRRISRRRETRGAAAPLALWEHAGAAAGKRVRT</sequence>
<gene>
    <name evidence="7" type="ORF">MJ956_01610</name>
</gene>
<accession>A0A9X2KCX7</accession>
<evidence type="ECO:0000313" key="8">
    <source>
        <dbReference type="Proteomes" id="UP001155220"/>
    </source>
</evidence>
<comment type="caution">
    <text evidence="7">The sequence shown here is derived from an EMBL/GenBank/DDBJ whole genome shotgun (WGS) entry which is preliminary data.</text>
</comment>